<name>A0A1G8LSA4_9SPHI</name>
<dbReference type="InterPro" id="IPR036942">
    <property type="entry name" value="Beta-barrel_TonB_sf"/>
</dbReference>
<dbReference type="InterPro" id="IPR023996">
    <property type="entry name" value="TonB-dep_OMP_SusC/RagA"/>
</dbReference>
<sequence length="1103" mass="120529">MQQFYLNLKRWVVLLLPLFISANLFAQTNVTGVVRDDAGPLPGVTVLVVGTTTGVQTNINGAYSIKVAKGAVLKFSSVGYTPKEVTVGDNAVINVTLAAGKGELNEVVVTSFGIKRQEKSLGYATTTITAKQLTEAGNTNFASALYGKAPGVKITTAPGGSSSAVNVQIRGINSLNYNTQPLYVVDGVIIRNNSEAGAGGSNNDGYWSDQRIRGNGILDINPQDIETLTVLKGASATALYGSDAMSGAIVITTKKGSKSRGLGVDFNYVGTAEQVAFTPNFQNVYGPGYDRATNLAGGFTEDGWLADANSPSGYRPRFSSYAQFGPKMEGQKIRWWDGEIRDYTPQPNNYKDLFQTGYSSNANIAISNQTDNVNYRLSATRLDYTGIQRGQKQQKNSFNLNTTVKLSNKISADIVASYVNTLTHNRPYQLGRVLANFGGFLNRSEKADVLLDNYQTSLGYKYVTLGNAARNPAEAFKYNMSGADIMDFFWTQLKNSEDETENRLITSATLNWDVLKNVKFRGRIGSDYTGRNTESQQYNEYPTAFNGSSSTGYYGVTKGQYSVTYGDLLLTYSPKLTKDLSMSVSGGYTSRSETYRDQSSGTNGGLVTENFFSISNSYGVPNTSATRGYLKSQAFFGILNFNYKNYLFLEGTARNESASTLPTQNNTYFYPSVNAGFIFTDAFKMPEFISYGKLRASYGVVGNKAPRYVPNVLYNQSSLQTQNGSVTQLTFDATYGNLQLKPEMKYEQEYGLEARFLKDRLGLDFTYYNNQVKNVIMALNVAPTTGASSLLANAATLHSDGLEVGFSGKPITGKFNWDVRLNFAINHSKVNNLAPGFDRLTFYTGDQSALLVVAQPNQPIGNILVYPIAKDANGNKIVNSDGLYTIDKSKYVNVGNIQPKIVGGIANTFNYKGFSLDVLVDYRFGGKMVSNPLKYGTAAGMYESTLQYRDAAHGGLAYYIDGNGGKHLGTAPNGGKTYNDGVILPGVNENGEKNTTIVDAASYYLNTYDWGENSVNENAVFKNNYVKLREVVLGYRLPASVNKALHLNNLRFSLVGRNLLYVYRTLKNLDPEAPIGDKWYRQGVDEGSSPATRSFGFSLNANF</sequence>
<dbReference type="InterPro" id="IPR012910">
    <property type="entry name" value="Plug_dom"/>
</dbReference>
<dbReference type="NCBIfam" id="TIGR04056">
    <property type="entry name" value="OMP_RagA_SusC"/>
    <property type="match status" value="1"/>
</dbReference>
<dbReference type="SUPFAM" id="SSF56935">
    <property type="entry name" value="Porins"/>
    <property type="match status" value="1"/>
</dbReference>
<keyword evidence="7 8" id="KW-0998">Cell outer membrane</keyword>
<dbReference type="Gene3D" id="2.170.130.10">
    <property type="entry name" value="TonB-dependent receptor, plug domain"/>
    <property type="match status" value="1"/>
</dbReference>
<dbReference type="Gene3D" id="2.40.170.20">
    <property type="entry name" value="TonB-dependent receptor, beta-barrel domain"/>
    <property type="match status" value="1"/>
</dbReference>
<dbReference type="GO" id="GO:0009279">
    <property type="term" value="C:cell outer membrane"/>
    <property type="evidence" value="ECO:0007669"/>
    <property type="project" value="UniProtKB-SubCell"/>
</dbReference>
<protein>
    <submittedName>
        <fullName evidence="11">Iron complex outermembrane recepter protein</fullName>
    </submittedName>
</protein>
<dbReference type="InterPro" id="IPR037066">
    <property type="entry name" value="Plug_dom_sf"/>
</dbReference>
<dbReference type="STRING" id="551996.SAMN05192573_12443"/>
<keyword evidence="6 8" id="KW-0472">Membrane</keyword>
<accession>A0A1G8LSA4</accession>
<dbReference type="PANTHER" id="PTHR30069:SF29">
    <property type="entry name" value="HEMOGLOBIN AND HEMOGLOBIN-HAPTOGLOBIN-BINDING PROTEIN 1-RELATED"/>
    <property type="match status" value="1"/>
</dbReference>
<feature type="signal peptide" evidence="9">
    <location>
        <begin position="1"/>
        <end position="26"/>
    </location>
</feature>
<evidence type="ECO:0000259" key="10">
    <source>
        <dbReference type="Pfam" id="PF07715"/>
    </source>
</evidence>
<evidence type="ECO:0000256" key="5">
    <source>
        <dbReference type="ARBA" id="ARBA00022729"/>
    </source>
</evidence>
<dbReference type="RefSeq" id="WP_091175574.1">
    <property type="nucleotide sequence ID" value="NZ_FNCG01000024.1"/>
</dbReference>
<feature type="domain" description="TonB-dependent receptor plug" evidence="10">
    <location>
        <begin position="120"/>
        <end position="248"/>
    </location>
</feature>
<feature type="chain" id="PRO_5011620878" evidence="9">
    <location>
        <begin position="27"/>
        <end position="1103"/>
    </location>
</feature>
<keyword evidence="3 8" id="KW-1134">Transmembrane beta strand</keyword>
<dbReference type="InterPro" id="IPR039426">
    <property type="entry name" value="TonB-dep_rcpt-like"/>
</dbReference>
<evidence type="ECO:0000256" key="1">
    <source>
        <dbReference type="ARBA" id="ARBA00004571"/>
    </source>
</evidence>
<comment type="similarity">
    <text evidence="8">Belongs to the TonB-dependent receptor family.</text>
</comment>
<dbReference type="Gene3D" id="2.60.40.1120">
    <property type="entry name" value="Carboxypeptidase-like, regulatory domain"/>
    <property type="match status" value="1"/>
</dbReference>
<evidence type="ECO:0000313" key="12">
    <source>
        <dbReference type="Proteomes" id="UP000199705"/>
    </source>
</evidence>
<dbReference type="Pfam" id="PF07715">
    <property type="entry name" value="Plug"/>
    <property type="match status" value="1"/>
</dbReference>
<dbReference type="PANTHER" id="PTHR30069">
    <property type="entry name" value="TONB-DEPENDENT OUTER MEMBRANE RECEPTOR"/>
    <property type="match status" value="1"/>
</dbReference>
<dbReference type="Pfam" id="PF13715">
    <property type="entry name" value="CarbopepD_reg_2"/>
    <property type="match status" value="1"/>
</dbReference>
<gene>
    <name evidence="11" type="ORF">SAMN05192573_12443</name>
</gene>
<keyword evidence="4 8" id="KW-0812">Transmembrane</keyword>
<evidence type="ECO:0000256" key="6">
    <source>
        <dbReference type="ARBA" id="ARBA00023136"/>
    </source>
</evidence>
<evidence type="ECO:0000256" key="7">
    <source>
        <dbReference type="ARBA" id="ARBA00023237"/>
    </source>
</evidence>
<dbReference type="EMBL" id="FNCG01000024">
    <property type="protein sequence ID" value="SDI58536.1"/>
    <property type="molecule type" value="Genomic_DNA"/>
</dbReference>
<keyword evidence="2 8" id="KW-0813">Transport</keyword>
<evidence type="ECO:0000256" key="8">
    <source>
        <dbReference type="PROSITE-ProRule" id="PRU01360"/>
    </source>
</evidence>
<evidence type="ECO:0000256" key="4">
    <source>
        <dbReference type="ARBA" id="ARBA00022692"/>
    </source>
</evidence>
<dbReference type="GO" id="GO:0015344">
    <property type="term" value="F:siderophore uptake transmembrane transporter activity"/>
    <property type="evidence" value="ECO:0007669"/>
    <property type="project" value="TreeGrafter"/>
</dbReference>
<dbReference type="SUPFAM" id="SSF49464">
    <property type="entry name" value="Carboxypeptidase regulatory domain-like"/>
    <property type="match status" value="1"/>
</dbReference>
<keyword evidence="5 9" id="KW-0732">Signal</keyword>
<organism evidence="11 12">
    <name type="scientific">Mucilaginibacter gossypii</name>
    <dbReference type="NCBI Taxonomy" id="551996"/>
    <lineage>
        <taxon>Bacteria</taxon>
        <taxon>Pseudomonadati</taxon>
        <taxon>Bacteroidota</taxon>
        <taxon>Sphingobacteriia</taxon>
        <taxon>Sphingobacteriales</taxon>
        <taxon>Sphingobacteriaceae</taxon>
        <taxon>Mucilaginibacter</taxon>
    </lineage>
</organism>
<reference evidence="12" key="1">
    <citation type="submission" date="2016-10" db="EMBL/GenBank/DDBJ databases">
        <authorList>
            <person name="Varghese N."/>
            <person name="Submissions S."/>
        </authorList>
    </citation>
    <scope>NUCLEOTIDE SEQUENCE [LARGE SCALE GENOMIC DNA]</scope>
    <source>
        <strain evidence="12">Gh-67</strain>
    </source>
</reference>
<dbReference type="InterPro" id="IPR008969">
    <property type="entry name" value="CarboxyPept-like_regulatory"/>
</dbReference>
<evidence type="ECO:0000256" key="2">
    <source>
        <dbReference type="ARBA" id="ARBA00022448"/>
    </source>
</evidence>
<evidence type="ECO:0000256" key="3">
    <source>
        <dbReference type="ARBA" id="ARBA00022452"/>
    </source>
</evidence>
<dbReference type="GO" id="GO:0044718">
    <property type="term" value="P:siderophore transmembrane transport"/>
    <property type="evidence" value="ECO:0007669"/>
    <property type="project" value="TreeGrafter"/>
</dbReference>
<dbReference type="Proteomes" id="UP000199705">
    <property type="component" value="Unassembled WGS sequence"/>
</dbReference>
<keyword evidence="12" id="KW-1185">Reference proteome</keyword>
<dbReference type="PROSITE" id="PS52016">
    <property type="entry name" value="TONB_DEPENDENT_REC_3"/>
    <property type="match status" value="1"/>
</dbReference>
<comment type="subcellular location">
    <subcellularLocation>
        <location evidence="1 8">Cell outer membrane</location>
        <topology evidence="1 8">Multi-pass membrane protein</topology>
    </subcellularLocation>
</comment>
<evidence type="ECO:0000256" key="9">
    <source>
        <dbReference type="SAM" id="SignalP"/>
    </source>
</evidence>
<dbReference type="AlphaFoldDB" id="A0A1G8LSA4"/>
<proteinExistence type="inferred from homology"/>
<evidence type="ECO:0000313" key="11">
    <source>
        <dbReference type="EMBL" id="SDI58536.1"/>
    </source>
</evidence>